<feature type="DNA-binding region" description="Homeobox" evidence="8">
    <location>
        <begin position="312"/>
        <end position="374"/>
    </location>
</feature>
<dbReference type="InterPro" id="IPR006563">
    <property type="entry name" value="POX_dom"/>
</dbReference>
<evidence type="ECO:0000259" key="10">
    <source>
        <dbReference type="PROSITE" id="PS50071"/>
    </source>
</evidence>
<dbReference type="InterPro" id="IPR001356">
    <property type="entry name" value="HD"/>
</dbReference>
<feature type="region of interest" description="Disordered" evidence="9">
    <location>
        <begin position="386"/>
        <end position="413"/>
    </location>
</feature>
<dbReference type="SUPFAM" id="SSF46689">
    <property type="entry name" value="Homeodomain-like"/>
    <property type="match status" value="1"/>
</dbReference>
<evidence type="ECO:0000313" key="12">
    <source>
        <dbReference type="Proteomes" id="UP000317650"/>
    </source>
</evidence>
<evidence type="ECO:0000256" key="7">
    <source>
        <dbReference type="ARBA" id="ARBA00023242"/>
    </source>
</evidence>
<dbReference type="GO" id="GO:0005634">
    <property type="term" value="C:nucleus"/>
    <property type="evidence" value="ECO:0007669"/>
    <property type="project" value="UniProtKB-SubCell"/>
</dbReference>
<keyword evidence="5 8" id="KW-0371">Homeobox</keyword>
<evidence type="ECO:0000256" key="9">
    <source>
        <dbReference type="SAM" id="MobiDB-lite"/>
    </source>
</evidence>
<comment type="similarity">
    <text evidence="2">Belongs to the TALE/BELL homeobox family.</text>
</comment>
<dbReference type="GO" id="GO:0006355">
    <property type="term" value="P:regulation of DNA-templated transcription"/>
    <property type="evidence" value="ECO:0007669"/>
    <property type="project" value="InterPro"/>
</dbReference>
<dbReference type="InterPro" id="IPR050224">
    <property type="entry name" value="TALE_homeobox"/>
</dbReference>
<reference evidence="11 12" key="1">
    <citation type="journal article" date="2019" name="Nat. Plants">
        <title>Genome sequencing of Musa balbisiana reveals subgenome evolution and function divergence in polyploid bananas.</title>
        <authorList>
            <person name="Yao X."/>
        </authorList>
    </citation>
    <scope>NUCLEOTIDE SEQUENCE [LARGE SCALE GENOMIC DNA]</scope>
    <source>
        <strain evidence="12">cv. DH-PKW</strain>
        <tissue evidence="11">Leaves</tissue>
    </source>
</reference>
<sequence>MAHESQYSQFLLGINPLTQSLEHNHDLLGMLEISSRQQTSHFTGDFVHRDLPEPSSRSFLVPAAEMATAASAWPVADGKLCLPLFNVKPCDAFGVLECLQHSVSGDRLQLRAAEQQQLMQEREGLAAPPPPFYSHNSKYVKPAQELLGELCSVGGEWNSQERSEKASHKKKREPSSSSSSSSSSTWQQSLCAMNHLELHNLKIKLLSILEEVGRRYRKYGEQMEGVVSSFESIAGEGSTTVYVKLASTAMSKHFKRLKDGIAGQIKAVRKAMGEKDPSAPGMTRGETPRLKLLDQCMRQQKALQQGMAQQLPWRPQRGLPEHSVSILRAWLFEHFLHPYPSDVDKIILARQTGLTRSQVSNWFINARVRIWKPMVEDMYAEETIELDGHPNSPTTGHQHSNNQNPKPNSTLERKPLPVQLLDDSESLSSLINSSHHDDQNHSFSSKTLLRQSQQQQHQHHQQITGAENFSVVDFDFSSGSYASDNLRSSVSLTLGLQQQQSKGGISSSFSEASRQSLLFARQQAGHGQYVGFSMVDGEEDQPLPYRNLMGIQMLHD</sequence>
<feature type="compositionally biased region" description="Polar residues" evidence="9">
    <location>
        <begin position="391"/>
        <end position="410"/>
    </location>
</feature>
<dbReference type="CDD" id="cd00086">
    <property type="entry name" value="homeodomain"/>
    <property type="match status" value="1"/>
</dbReference>
<dbReference type="SMART" id="SM00389">
    <property type="entry name" value="HOX"/>
    <property type="match status" value="1"/>
</dbReference>
<dbReference type="AlphaFoldDB" id="A0A4S8KBI1"/>
<comment type="caution">
    <text evidence="11">The sequence shown here is derived from an EMBL/GenBank/DDBJ whole genome shotgun (WGS) entry which is preliminary data.</text>
</comment>
<keyword evidence="4 8" id="KW-0238">DNA-binding</keyword>
<accession>A0A4S8KBI1</accession>
<dbReference type="Pfam" id="PF07526">
    <property type="entry name" value="POX"/>
    <property type="match status" value="1"/>
</dbReference>
<gene>
    <name evidence="11" type="ORF">C4D60_Mb04t11920</name>
</gene>
<organism evidence="11 12">
    <name type="scientific">Musa balbisiana</name>
    <name type="common">Banana</name>
    <dbReference type="NCBI Taxonomy" id="52838"/>
    <lineage>
        <taxon>Eukaryota</taxon>
        <taxon>Viridiplantae</taxon>
        <taxon>Streptophyta</taxon>
        <taxon>Embryophyta</taxon>
        <taxon>Tracheophyta</taxon>
        <taxon>Spermatophyta</taxon>
        <taxon>Magnoliopsida</taxon>
        <taxon>Liliopsida</taxon>
        <taxon>Zingiberales</taxon>
        <taxon>Musaceae</taxon>
        <taxon>Musa</taxon>
    </lineage>
</organism>
<dbReference type="EMBL" id="PYDT01000001">
    <property type="protein sequence ID" value="THU72418.1"/>
    <property type="molecule type" value="Genomic_DNA"/>
</dbReference>
<keyword evidence="12" id="KW-1185">Reference proteome</keyword>
<evidence type="ECO:0000256" key="3">
    <source>
        <dbReference type="ARBA" id="ARBA00023015"/>
    </source>
</evidence>
<dbReference type="GO" id="GO:0003677">
    <property type="term" value="F:DNA binding"/>
    <property type="evidence" value="ECO:0007669"/>
    <property type="project" value="UniProtKB-UniRule"/>
</dbReference>
<evidence type="ECO:0000256" key="5">
    <source>
        <dbReference type="ARBA" id="ARBA00023155"/>
    </source>
</evidence>
<dbReference type="Pfam" id="PF05920">
    <property type="entry name" value="Homeobox_KN"/>
    <property type="match status" value="1"/>
</dbReference>
<evidence type="ECO:0000256" key="6">
    <source>
        <dbReference type="ARBA" id="ARBA00023163"/>
    </source>
</evidence>
<dbReference type="STRING" id="52838.A0A4S8KBI1"/>
<comment type="subcellular location">
    <subcellularLocation>
        <location evidence="1 8">Nucleus</location>
    </subcellularLocation>
</comment>
<feature type="compositionally biased region" description="Low complexity" evidence="9">
    <location>
        <begin position="175"/>
        <end position="184"/>
    </location>
</feature>
<protein>
    <recommendedName>
        <fullName evidence="10">Homeobox domain-containing protein</fullName>
    </recommendedName>
</protein>
<dbReference type="PROSITE" id="PS50071">
    <property type="entry name" value="HOMEOBOX_2"/>
    <property type="match status" value="1"/>
</dbReference>
<dbReference type="PANTHER" id="PTHR11850">
    <property type="entry name" value="HOMEOBOX PROTEIN TRANSCRIPTION FACTORS"/>
    <property type="match status" value="1"/>
</dbReference>
<keyword evidence="3" id="KW-0805">Transcription regulation</keyword>
<dbReference type="InterPro" id="IPR008422">
    <property type="entry name" value="KN_HD"/>
</dbReference>
<evidence type="ECO:0000256" key="1">
    <source>
        <dbReference type="ARBA" id="ARBA00004123"/>
    </source>
</evidence>
<evidence type="ECO:0000256" key="8">
    <source>
        <dbReference type="PROSITE-ProRule" id="PRU00108"/>
    </source>
</evidence>
<evidence type="ECO:0000313" key="11">
    <source>
        <dbReference type="EMBL" id="THU72418.1"/>
    </source>
</evidence>
<evidence type="ECO:0000256" key="4">
    <source>
        <dbReference type="ARBA" id="ARBA00023125"/>
    </source>
</evidence>
<dbReference type="InterPro" id="IPR009057">
    <property type="entry name" value="Homeodomain-like_sf"/>
</dbReference>
<evidence type="ECO:0000256" key="2">
    <source>
        <dbReference type="ARBA" id="ARBA00006454"/>
    </source>
</evidence>
<keyword evidence="7 8" id="KW-0539">Nucleus</keyword>
<keyword evidence="6" id="KW-0804">Transcription</keyword>
<dbReference type="Gene3D" id="1.10.10.60">
    <property type="entry name" value="Homeodomain-like"/>
    <property type="match status" value="1"/>
</dbReference>
<proteinExistence type="inferred from homology"/>
<name>A0A4S8KBI1_MUSBA</name>
<feature type="region of interest" description="Disordered" evidence="9">
    <location>
        <begin position="158"/>
        <end position="184"/>
    </location>
</feature>
<dbReference type="Proteomes" id="UP000317650">
    <property type="component" value="Chromosome 4"/>
</dbReference>
<feature type="domain" description="Homeobox" evidence="10">
    <location>
        <begin position="310"/>
        <end position="373"/>
    </location>
</feature>
<dbReference type="SMART" id="SM00574">
    <property type="entry name" value="POX"/>
    <property type="match status" value="1"/>
</dbReference>
<feature type="region of interest" description="Disordered" evidence="9">
    <location>
        <begin position="430"/>
        <end position="462"/>
    </location>
</feature>
<feature type="compositionally biased region" description="Polar residues" evidence="9">
    <location>
        <begin position="441"/>
        <end position="450"/>
    </location>
</feature>